<dbReference type="Pfam" id="PF00905">
    <property type="entry name" value="Transpeptidase"/>
    <property type="match status" value="1"/>
</dbReference>
<dbReference type="InterPro" id="IPR001264">
    <property type="entry name" value="Glyco_trans_51"/>
</dbReference>
<dbReference type="GO" id="GO:0008955">
    <property type="term" value="F:peptidoglycan glycosyltransferase activity"/>
    <property type="evidence" value="ECO:0007669"/>
    <property type="project" value="UniProtKB-EC"/>
</dbReference>
<keyword evidence="7" id="KW-0328">Glycosyltransferase</keyword>
<evidence type="ECO:0000256" key="8">
    <source>
        <dbReference type="ARBA" id="ARBA00022679"/>
    </source>
</evidence>
<evidence type="ECO:0000313" key="21">
    <source>
        <dbReference type="Proteomes" id="UP000198584"/>
    </source>
</evidence>
<dbReference type="Gene3D" id="1.10.3810.10">
    <property type="entry name" value="Biosynthetic peptidoglycan transglycosylase-like"/>
    <property type="match status" value="1"/>
</dbReference>
<evidence type="ECO:0000256" key="3">
    <source>
        <dbReference type="ARBA" id="ARBA00007739"/>
    </source>
</evidence>
<keyword evidence="8" id="KW-0808">Transferase</keyword>
<keyword evidence="21" id="KW-1185">Reference proteome</keyword>
<dbReference type="PANTHER" id="PTHR32282:SF11">
    <property type="entry name" value="PENICILLIN-BINDING PROTEIN 1B"/>
    <property type="match status" value="1"/>
</dbReference>
<keyword evidence="5" id="KW-0121">Carboxypeptidase</keyword>
<dbReference type="GO" id="GO:0071555">
    <property type="term" value="P:cell wall organization"/>
    <property type="evidence" value="ECO:0007669"/>
    <property type="project" value="UniProtKB-KW"/>
</dbReference>
<gene>
    <name evidence="20" type="ORF">SAMN05421743_10796</name>
</gene>
<dbReference type="Proteomes" id="UP000198584">
    <property type="component" value="Unassembled WGS sequence"/>
</dbReference>
<evidence type="ECO:0000256" key="2">
    <source>
        <dbReference type="ARBA" id="ARBA00007090"/>
    </source>
</evidence>
<feature type="domain" description="Glycosyl transferase family 51" evidence="19">
    <location>
        <begin position="61"/>
        <end position="233"/>
    </location>
</feature>
<evidence type="ECO:0000259" key="19">
    <source>
        <dbReference type="Pfam" id="PF00912"/>
    </source>
</evidence>
<keyword evidence="11" id="KW-0573">Peptidoglycan synthesis</keyword>
<keyword evidence="14" id="KW-0961">Cell wall biogenesis/degradation</keyword>
<sequence>MKKWFQQRNKWIRSLLLLSTGAIAVGLAAMIVVLLYALISGPPSLTTEQNTIYYSQDGKVIEEDFGTKRRYWVDLENISPYVVQATLTSEDRHFYDHSGFDIKRIGAAVLKNIRNLSKVEGASTITQQYARNLYLSHEKTWIRKAKEAVYALRLEMFYEKDEILAGYLNTIYYGHGAYGIEAASRYFFDKHADELTLAEAAMLAGVPKGPSYYSPYNNEENANNRQARILASMEAAGHIDADESELASREVLDYQEPSEVEAPDIAPYFQDVVAIEAMNRLDIDREQLTVGGYHIYTTLDIPTQEVLEKSMERHINKNSQIQAAGIVLEPGSGAIKGLVGGRDYEASPFNRVTQAKRMVGSTIKPFLYYEALASGFTPTTQLVSKPTKFELGDGETYAPSNFDGYYANEPITMAQALALSDNIYAVKTNVYLGPERLKNTLKQFGISGDIPAVPSLALGTASLSLYDMAKAYSKLARPEEGNTPHAITKITDSHGNTLYEYEPPAAKKAIDPVRAFITAHMMTGMFDSSLNGYMRVTGSSIADQLSRPYAGKSGTTNTDSWMMGFSPKLVAGVWTGYDQQKKITRVSEFQYAKSIWADVMEKAHEDKNFTTMKAPEGVIGVYVDPTTGLRATPYCDKQRLMYFEQGKEPKGFCTEHTYEKDQHHLEEEKNKGGWKEMLDWLF</sequence>
<dbReference type="InterPro" id="IPR050396">
    <property type="entry name" value="Glycosyltr_51/Transpeptidase"/>
</dbReference>
<dbReference type="SUPFAM" id="SSF53955">
    <property type="entry name" value="Lysozyme-like"/>
    <property type="match status" value="1"/>
</dbReference>
<dbReference type="GO" id="GO:0008360">
    <property type="term" value="P:regulation of cell shape"/>
    <property type="evidence" value="ECO:0007669"/>
    <property type="project" value="UniProtKB-KW"/>
</dbReference>
<dbReference type="STRING" id="571932.SAMN05421743_10796"/>
<comment type="similarity">
    <text evidence="2">In the C-terminal section; belongs to the transpeptidase family.</text>
</comment>
<dbReference type="PANTHER" id="PTHR32282">
    <property type="entry name" value="BINDING PROTEIN TRANSPEPTIDASE, PUTATIVE-RELATED"/>
    <property type="match status" value="1"/>
</dbReference>
<comment type="catalytic activity">
    <reaction evidence="15">
        <text>Preferential cleavage: (Ac)2-L-Lys-D-Ala-|-D-Ala. Also transpeptidation of peptidyl-alanyl moieties that are N-acyl substituents of D-alanine.</text>
        <dbReference type="EC" id="3.4.16.4"/>
    </reaction>
</comment>
<feature type="transmembrane region" description="Helical" evidence="17">
    <location>
        <begin position="12"/>
        <end position="39"/>
    </location>
</feature>
<evidence type="ECO:0000256" key="7">
    <source>
        <dbReference type="ARBA" id="ARBA00022676"/>
    </source>
</evidence>
<dbReference type="EMBL" id="FNQR01000007">
    <property type="protein sequence ID" value="SEA71006.1"/>
    <property type="molecule type" value="Genomic_DNA"/>
</dbReference>
<evidence type="ECO:0000256" key="17">
    <source>
        <dbReference type="SAM" id="Phobius"/>
    </source>
</evidence>
<reference evidence="20 21" key="1">
    <citation type="submission" date="2016-10" db="EMBL/GenBank/DDBJ databases">
        <authorList>
            <person name="de Groot N.N."/>
        </authorList>
    </citation>
    <scope>NUCLEOTIDE SEQUENCE [LARGE SCALE GENOMIC DNA]</scope>
    <source>
        <strain evidence="20 21">CCM7597</strain>
    </source>
</reference>
<evidence type="ECO:0000256" key="13">
    <source>
        <dbReference type="ARBA" id="ARBA00023268"/>
    </source>
</evidence>
<dbReference type="SUPFAM" id="SSF56601">
    <property type="entry name" value="beta-lactamase/transpeptidase-like"/>
    <property type="match status" value="1"/>
</dbReference>
<keyword evidence="17" id="KW-1133">Transmembrane helix</keyword>
<keyword evidence="10" id="KW-0133">Cell shape</keyword>
<protein>
    <submittedName>
        <fullName evidence="20">Penicillin-binding protein, 1A family</fullName>
    </submittedName>
</protein>
<feature type="domain" description="Penicillin-binding protein transpeptidase" evidence="18">
    <location>
        <begin position="326"/>
        <end position="577"/>
    </location>
</feature>
<keyword evidence="9" id="KW-0378">Hydrolase</keyword>
<dbReference type="GO" id="GO:0009252">
    <property type="term" value="P:peptidoglycan biosynthetic process"/>
    <property type="evidence" value="ECO:0007669"/>
    <property type="project" value="UniProtKB-KW"/>
</dbReference>
<evidence type="ECO:0000256" key="6">
    <source>
        <dbReference type="ARBA" id="ARBA00022670"/>
    </source>
</evidence>
<evidence type="ECO:0000256" key="10">
    <source>
        <dbReference type="ARBA" id="ARBA00022960"/>
    </source>
</evidence>
<dbReference type="InterPro" id="IPR001460">
    <property type="entry name" value="PCN-bd_Tpept"/>
</dbReference>
<evidence type="ECO:0000256" key="15">
    <source>
        <dbReference type="ARBA" id="ARBA00034000"/>
    </source>
</evidence>
<dbReference type="NCBIfam" id="TIGR02074">
    <property type="entry name" value="PBP_1a_fam"/>
    <property type="match status" value="1"/>
</dbReference>
<dbReference type="GO" id="GO:0009002">
    <property type="term" value="F:serine-type D-Ala-D-Ala carboxypeptidase activity"/>
    <property type="evidence" value="ECO:0007669"/>
    <property type="project" value="UniProtKB-EC"/>
</dbReference>
<dbReference type="InterPro" id="IPR023346">
    <property type="entry name" value="Lysozyme-like_dom_sf"/>
</dbReference>
<dbReference type="GO" id="GO:0006508">
    <property type="term" value="P:proteolysis"/>
    <property type="evidence" value="ECO:0007669"/>
    <property type="project" value="UniProtKB-KW"/>
</dbReference>
<evidence type="ECO:0000256" key="9">
    <source>
        <dbReference type="ARBA" id="ARBA00022801"/>
    </source>
</evidence>
<evidence type="ECO:0000313" key="20">
    <source>
        <dbReference type="EMBL" id="SEA71006.1"/>
    </source>
</evidence>
<evidence type="ECO:0000256" key="4">
    <source>
        <dbReference type="ARBA" id="ARBA00022475"/>
    </source>
</evidence>
<proteinExistence type="inferred from homology"/>
<keyword evidence="6" id="KW-0645">Protease</keyword>
<dbReference type="OrthoDB" id="9766909at2"/>
<evidence type="ECO:0000256" key="5">
    <source>
        <dbReference type="ARBA" id="ARBA00022645"/>
    </source>
</evidence>
<dbReference type="GO" id="GO:0005886">
    <property type="term" value="C:plasma membrane"/>
    <property type="evidence" value="ECO:0007669"/>
    <property type="project" value="UniProtKB-SubCell"/>
</dbReference>
<evidence type="ECO:0000256" key="1">
    <source>
        <dbReference type="ARBA" id="ARBA00004236"/>
    </source>
</evidence>
<evidence type="ECO:0000256" key="16">
    <source>
        <dbReference type="ARBA" id="ARBA00049902"/>
    </source>
</evidence>
<dbReference type="GO" id="GO:0008658">
    <property type="term" value="F:penicillin binding"/>
    <property type="evidence" value="ECO:0007669"/>
    <property type="project" value="InterPro"/>
</dbReference>
<comment type="subcellular location">
    <subcellularLocation>
        <location evidence="1">Cell membrane</location>
    </subcellularLocation>
</comment>
<dbReference type="AlphaFoldDB" id="A0A1H4DES6"/>
<keyword evidence="4" id="KW-1003">Cell membrane</keyword>
<evidence type="ECO:0000256" key="14">
    <source>
        <dbReference type="ARBA" id="ARBA00023316"/>
    </source>
</evidence>
<dbReference type="Pfam" id="PF00912">
    <property type="entry name" value="Transgly"/>
    <property type="match status" value="1"/>
</dbReference>
<evidence type="ECO:0000259" key="18">
    <source>
        <dbReference type="Pfam" id="PF00905"/>
    </source>
</evidence>
<keyword evidence="17" id="KW-0812">Transmembrane</keyword>
<organism evidence="20 21">
    <name type="scientific">Thalassobacillus cyri</name>
    <dbReference type="NCBI Taxonomy" id="571932"/>
    <lineage>
        <taxon>Bacteria</taxon>
        <taxon>Bacillati</taxon>
        <taxon>Bacillota</taxon>
        <taxon>Bacilli</taxon>
        <taxon>Bacillales</taxon>
        <taxon>Bacillaceae</taxon>
        <taxon>Thalassobacillus</taxon>
    </lineage>
</organism>
<keyword evidence="12 17" id="KW-0472">Membrane</keyword>
<dbReference type="FunFam" id="1.10.3810.10:FF:000001">
    <property type="entry name" value="Penicillin-binding protein 1A"/>
    <property type="match status" value="1"/>
</dbReference>
<dbReference type="Gene3D" id="3.40.710.10">
    <property type="entry name" value="DD-peptidase/beta-lactamase superfamily"/>
    <property type="match status" value="1"/>
</dbReference>
<name>A0A1H4DES6_9BACI</name>
<comment type="catalytic activity">
    <reaction evidence="16">
        <text>[GlcNAc-(1-&gt;4)-Mur2Ac(oyl-L-Ala-gamma-D-Glu-L-Lys-D-Ala-D-Ala)](n)-di-trans,octa-cis-undecaprenyl diphosphate + beta-D-GlcNAc-(1-&gt;4)-Mur2Ac(oyl-L-Ala-gamma-D-Glu-L-Lys-D-Ala-D-Ala)-di-trans,octa-cis-undecaprenyl diphosphate = [GlcNAc-(1-&gt;4)-Mur2Ac(oyl-L-Ala-gamma-D-Glu-L-Lys-D-Ala-D-Ala)](n+1)-di-trans,octa-cis-undecaprenyl diphosphate + di-trans,octa-cis-undecaprenyl diphosphate + H(+)</text>
        <dbReference type="Rhea" id="RHEA:23708"/>
        <dbReference type="Rhea" id="RHEA-COMP:9602"/>
        <dbReference type="Rhea" id="RHEA-COMP:9603"/>
        <dbReference type="ChEBI" id="CHEBI:15378"/>
        <dbReference type="ChEBI" id="CHEBI:58405"/>
        <dbReference type="ChEBI" id="CHEBI:60033"/>
        <dbReference type="ChEBI" id="CHEBI:78435"/>
        <dbReference type="EC" id="2.4.99.28"/>
    </reaction>
</comment>
<dbReference type="InterPro" id="IPR036950">
    <property type="entry name" value="PBP_transglycosylase"/>
</dbReference>
<comment type="similarity">
    <text evidence="3">In the N-terminal section; belongs to the glycosyltransferase 51 family.</text>
</comment>
<accession>A0A1H4DES6</accession>
<dbReference type="InterPro" id="IPR012338">
    <property type="entry name" value="Beta-lactam/transpept-like"/>
</dbReference>
<evidence type="ECO:0000256" key="11">
    <source>
        <dbReference type="ARBA" id="ARBA00022984"/>
    </source>
</evidence>
<dbReference type="RefSeq" id="WP_093044878.1">
    <property type="nucleotide sequence ID" value="NZ_FNQR01000007.1"/>
</dbReference>
<keyword evidence="13" id="KW-0511">Multifunctional enzyme</keyword>
<dbReference type="GO" id="GO:0030288">
    <property type="term" value="C:outer membrane-bounded periplasmic space"/>
    <property type="evidence" value="ECO:0007669"/>
    <property type="project" value="TreeGrafter"/>
</dbReference>
<evidence type="ECO:0000256" key="12">
    <source>
        <dbReference type="ARBA" id="ARBA00023136"/>
    </source>
</evidence>